<dbReference type="Proteomes" id="UP001501459">
    <property type="component" value="Unassembled WGS sequence"/>
</dbReference>
<keyword evidence="2" id="KW-1185">Reference proteome</keyword>
<sequence>MTGERAKIDAKASQSYIIYQNNEGRTVKEYYNGDIAIQDDSDKNE</sequence>
<gene>
    <name evidence="1" type="ORF">GCM10008983_28100</name>
</gene>
<dbReference type="RefSeq" id="WP_343754338.1">
    <property type="nucleotide sequence ID" value="NZ_BAAADM010000060.1"/>
</dbReference>
<proteinExistence type="predicted"/>
<evidence type="ECO:0000313" key="2">
    <source>
        <dbReference type="Proteomes" id="UP001501459"/>
    </source>
</evidence>
<dbReference type="EMBL" id="BAAADM010000060">
    <property type="protein sequence ID" value="GAA0448432.1"/>
    <property type="molecule type" value="Genomic_DNA"/>
</dbReference>
<name>A0ABN0ZI07_9BACI</name>
<comment type="caution">
    <text evidence="1">The sequence shown here is derived from an EMBL/GenBank/DDBJ whole genome shotgun (WGS) entry which is preliminary data.</text>
</comment>
<accession>A0ABN0ZI07</accession>
<evidence type="ECO:0000313" key="1">
    <source>
        <dbReference type="EMBL" id="GAA0448432.1"/>
    </source>
</evidence>
<organism evidence="1 2">
    <name type="scientific">Lentibacillus halophilus</name>
    <dbReference type="NCBI Taxonomy" id="295065"/>
    <lineage>
        <taxon>Bacteria</taxon>
        <taxon>Bacillati</taxon>
        <taxon>Bacillota</taxon>
        <taxon>Bacilli</taxon>
        <taxon>Bacillales</taxon>
        <taxon>Bacillaceae</taxon>
        <taxon>Lentibacillus</taxon>
    </lineage>
</organism>
<reference evidence="1 2" key="1">
    <citation type="journal article" date="2019" name="Int. J. Syst. Evol. Microbiol.">
        <title>The Global Catalogue of Microorganisms (GCM) 10K type strain sequencing project: providing services to taxonomists for standard genome sequencing and annotation.</title>
        <authorList>
            <consortium name="The Broad Institute Genomics Platform"/>
            <consortium name="The Broad Institute Genome Sequencing Center for Infectious Disease"/>
            <person name="Wu L."/>
            <person name="Ma J."/>
        </authorList>
    </citation>
    <scope>NUCLEOTIDE SEQUENCE [LARGE SCALE GENOMIC DNA]</scope>
    <source>
        <strain evidence="1 2">JCM 12149</strain>
    </source>
</reference>
<protein>
    <submittedName>
        <fullName evidence="1">Uncharacterized protein</fullName>
    </submittedName>
</protein>